<dbReference type="PANTHER" id="PTHR46566:SF1">
    <property type="entry name" value="1-PHOSPHOFRUCTOKINASE"/>
    <property type="match status" value="1"/>
</dbReference>
<evidence type="ECO:0000256" key="8">
    <source>
        <dbReference type="RuleBase" id="RU369061"/>
    </source>
</evidence>
<feature type="domain" description="Carbohydrate kinase PfkB" evidence="9">
    <location>
        <begin position="34"/>
        <end position="288"/>
    </location>
</feature>
<evidence type="ECO:0000256" key="5">
    <source>
        <dbReference type="ARBA" id="ARBA00022840"/>
    </source>
</evidence>
<sequence>MIYTVSLNPSIDYHIWLPSLQVGRITGATKEIKMAGGKGINVSKVLKNVGKESVALGFIGGFTGEFIAQEMEALDISTSFIKVEGDSRINVKMKAETETDISGVSPEIPEAAFAQLMDQIQSLHKDDYLVLAGSVPKSLKSDTYEIMMDVLAKKGLQIALDASGDALKSGITKKPFFIKPNHHELGELFGVTIATPMEAYQYAKRIIDQGVENVIVSLAGKGAVFVNQEGAYVAEFPESKPVNSIGAGDSVVAGFLYATCEQMQEAEAFQFAIACGTATALSEGFCTPTTIAKYLPTIRVAKI</sequence>
<dbReference type="CDD" id="cd01164">
    <property type="entry name" value="FruK_PfkB_like"/>
    <property type="match status" value="1"/>
</dbReference>
<dbReference type="GO" id="GO:0044281">
    <property type="term" value="P:small molecule metabolic process"/>
    <property type="evidence" value="ECO:0007669"/>
    <property type="project" value="UniProtKB-ARBA"/>
</dbReference>
<dbReference type="InterPro" id="IPR002173">
    <property type="entry name" value="Carboh/pur_kinase_PfkB_CS"/>
</dbReference>
<dbReference type="EMBL" id="CP007806">
    <property type="protein sequence ID" value="AIG25204.1"/>
    <property type="molecule type" value="Genomic_DNA"/>
</dbReference>
<dbReference type="eggNOG" id="COG1105">
    <property type="taxonomic scope" value="Bacteria"/>
</dbReference>
<comment type="function">
    <text evidence="8">Catalyzes the ATP-dependent phosphorylation of fructose-l-phosphate to fructose-l,6-bisphosphate.</text>
</comment>
<dbReference type="STRING" id="1042163.BRLA_c008630"/>
<dbReference type="KEGG" id="blr:BRLA_c008630"/>
<dbReference type="GO" id="GO:2001059">
    <property type="term" value="P:D-tagatose 6-phosphate catabolic process"/>
    <property type="evidence" value="ECO:0007669"/>
    <property type="project" value="UniProtKB-UniPathway"/>
</dbReference>
<evidence type="ECO:0000256" key="4">
    <source>
        <dbReference type="ARBA" id="ARBA00022777"/>
    </source>
</evidence>
<gene>
    <name evidence="10" type="ORF">BRLA_c008630</name>
</gene>
<dbReference type="InterPro" id="IPR017583">
    <property type="entry name" value="Tagatose/fructose_Pkinase"/>
</dbReference>
<dbReference type="InterPro" id="IPR022463">
    <property type="entry name" value="1-PFruKinase"/>
</dbReference>
<dbReference type="GO" id="GO:0005988">
    <property type="term" value="P:lactose metabolic process"/>
    <property type="evidence" value="ECO:0007669"/>
    <property type="project" value="UniProtKB-KW"/>
</dbReference>
<evidence type="ECO:0000259" key="9">
    <source>
        <dbReference type="Pfam" id="PF00294"/>
    </source>
</evidence>
<reference evidence="10 11" key="1">
    <citation type="journal article" date="2011" name="J. Bacteriol.">
        <title>Genome sequence of Brevibacillus laterosporus LMG 15441, a pathogen of invertebrates.</title>
        <authorList>
            <person name="Djukic M."/>
            <person name="Poehlein A."/>
            <person name="Thurmer A."/>
            <person name="Daniel R."/>
        </authorList>
    </citation>
    <scope>NUCLEOTIDE SEQUENCE [LARGE SCALE GENOMIC DNA]</scope>
    <source>
        <strain evidence="10 11">LMG 15441</strain>
    </source>
</reference>
<organism evidence="10 11">
    <name type="scientific">Brevibacillus laterosporus LMG 15441</name>
    <dbReference type="NCBI Taxonomy" id="1042163"/>
    <lineage>
        <taxon>Bacteria</taxon>
        <taxon>Bacillati</taxon>
        <taxon>Bacillota</taxon>
        <taxon>Bacilli</taxon>
        <taxon>Bacillales</taxon>
        <taxon>Paenibacillaceae</taxon>
        <taxon>Brevibacillus</taxon>
    </lineage>
</organism>
<comment type="similarity">
    <text evidence="7">Belongs to the carbohydrate kinase PfkB family. LacC subfamily.</text>
</comment>
<dbReference type="Pfam" id="PF00294">
    <property type="entry name" value="PfkB"/>
    <property type="match status" value="1"/>
</dbReference>
<comment type="catalytic activity">
    <reaction evidence="7">
        <text>D-tagatofuranose 6-phosphate + ATP = D-tagatofuranose 1,6-bisphosphate + ADP + H(+)</text>
        <dbReference type="Rhea" id="RHEA:12420"/>
        <dbReference type="ChEBI" id="CHEBI:15378"/>
        <dbReference type="ChEBI" id="CHEBI:30616"/>
        <dbReference type="ChEBI" id="CHEBI:58694"/>
        <dbReference type="ChEBI" id="CHEBI:58695"/>
        <dbReference type="ChEBI" id="CHEBI:456216"/>
        <dbReference type="EC" id="2.7.1.144"/>
    </reaction>
</comment>
<keyword evidence="3 7" id="KW-0547">Nucleotide-binding</keyword>
<dbReference type="PANTHER" id="PTHR46566">
    <property type="entry name" value="1-PHOSPHOFRUCTOKINASE-RELATED"/>
    <property type="match status" value="1"/>
</dbReference>
<proteinExistence type="inferred from homology"/>
<dbReference type="InterPro" id="IPR011611">
    <property type="entry name" value="PfkB_dom"/>
</dbReference>
<name>A0A075R009_BRELA</name>
<keyword evidence="5 7" id="KW-0067">ATP-binding</keyword>
<keyword evidence="4 8" id="KW-0418">Kinase</keyword>
<dbReference type="AlphaFoldDB" id="A0A075R009"/>
<evidence type="ECO:0000256" key="3">
    <source>
        <dbReference type="ARBA" id="ARBA00022741"/>
    </source>
</evidence>
<dbReference type="PIRSF" id="PIRSF000535">
    <property type="entry name" value="1PFK/6PFK/LacC"/>
    <property type="match status" value="1"/>
</dbReference>
<dbReference type="GO" id="GO:0005524">
    <property type="term" value="F:ATP binding"/>
    <property type="evidence" value="ECO:0007669"/>
    <property type="project" value="UniProtKB-UniRule"/>
</dbReference>
<protein>
    <recommendedName>
        <fullName evidence="7">Tagatose-6-phosphate kinase</fullName>
        <ecNumber evidence="7">2.7.1.144</ecNumber>
    </recommendedName>
</protein>
<keyword evidence="11" id="KW-1185">Reference proteome</keyword>
<evidence type="ECO:0000256" key="6">
    <source>
        <dbReference type="ARBA" id="ARBA00047745"/>
    </source>
</evidence>
<dbReference type="InterPro" id="IPR029056">
    <property type="entry name" value="Ribokinase-like"/>
</dbReference>
<comment type="pathway">
    <text evidence="7">Carbohydrate metabolism; D-tagatose 6-phosphate degradation; D-glyceraldehyde 3-phosphate and glycerone phosphate from D-tagatose 6-phosphate: step 1/2.</text>
</comment>
<dbReference type="PROSITE" id="PS00584">
    <property type="entry name" value="PFKB_KINASES_2"/>
    <property type="match status" value="1"/>
</dbReference>
<comment type="similarity">
    <text evidence="1">Belongs to the carbohydrate kinase pfkB family.</text>
</comment>
<evidence type="ECO:0000256" key="7">
    <source>
        <dbReference type="PIRNR" id="PIRNR000535"/>
    </source>
</evidence>
<evidence type="ECO:0000313" key="11">
    <source>
        <dbReference type="Proteomes" id="UP000005850"/>
    </source>
</evidence>
<dbReference type="NCBIfam" id="TIGR03168">
    <property type="entry name" value="1-PFK"/>
    <property type="match status" value="1"/>
</dbReference>
<dbReference type="Proteomes" id="UP000005850">
    <property type="component" value="Chromosome"/>
</dbReference>
<keyword evidence="2 7" id="KW-0808">Transferase</keyword>
<dbReference type="Gene3D" id="3.40.1190.20">
    <property type="match status" value="1"/>
</dbReference>
<dbReference type="SUPFAM" id="SSF53613">
    <property type="entry name" value="Ribokinase-like"/>
    <property type="match status" value="1"/>
</dbReference>
<evidence type="ECO:0000256" key="2">
    <source>
        <dbReference type="ARBA" id="ARBA00022679"/>
    </source>
</evidence>
<dbReference type="NCBIfam" id="TIGR03828">
    <property type="entry name" value="pfkB"/>
    <property type="match status" value="1"/>
</dbReference>
<dbReference type="FunFam" id="3.40.1190.20:FF:000001">
    <property type="entry name" value="Phosphofructokinase"/>
    <property type="match status" value="1"/>
</dbReference>
<dbReference type="RefSeq" id="WP_003335292.1">
    <property type="nucleotide sequence ID" value="NZ_CP007806.1"/>
</dbReference>
<dbReference type="GO" id="GO:0005829">
    <property type="term" value="C:cytosol"/>
    <property type="evidence" value="ECO:0007669"/>
    <property type="project" value="TreeGrafter"/>
</dbReference>
<accession>A0A075R009</accession>
<dbReference type="GO" id="GO:0009024">
    <property type="term" value="F:tagatose-6-phosphate kinase activity"/>
    <property type="evidence" value="ECO:0007669"/>
    <property type="project" value="UniProtKB-EC"/>
</dbReference>
<comment type="catalytic activity">
    <reaction evidence="6 8">
        <text>beta-D-fructose 1-phosphate + ATP = beta-D-fructose 1,6-bisphosphate + ADP + H(+)</text>
        <dbReference type="Rhea" id="RHEA:14213"/>
        <dbReference type="ChEBI" id="CHEBI:15378"/>
        <dbReference type="ChEBI" id="CHEBI:30616"/>
        <dbReference type="ChEBI" id="CHEBI:32966"/>
        <dbReference type="ChEBI" id="CHEBI:138881"/>
        <dbReference type="ChEBI" id="CHEBI:456216"/>
        <dbReference type="EC" id="2.7.1.56"/>
    </reaction>
</comment>
<dbReference type="PROSITE" id="PS00583">
    <property type="entry name" value="PFKB_KINASES_1"/>
    <property type="match status" value="1"/>
</dbReference>
<keyword evidence="7" id="KW-0423">Lactose metabolism</keyword>
<dbReference type="GO" id="GO:0016052">
    <property type="term" value="P:carbohydrate catabolic process"/>
    <property type="evidence" value="ECO:0007669"/>
    <property type="project" value="UniProtKB-ARBA"/>
</dbReference>
<evidence type="ECO:0000313" key="10">
    <source>
        <dbReference type="EMBL" id="AIG25204.1"/>
    </source>
</evidence>
<dbReference type="HOGENOM" id="CLU_050013_1_0_9"/>
<evidence type="ECO:0000256" key="1">
    <source>
        <dbReference type="ARBA" id="ARBA00005380"/>
    </source>
</evidence>
<dbReference type="UniPathway" id="UPA00704">
    <property type="reaction ID" value="UER00715"/>
</dbReference>
<dbReference type="GO" id="GO:0008662">
    <property type="term" value="F:1-phosphofructokinase activity"/>
    <property type="evidence" value="ECO:0007669"/>
    <property type="project" value="UniProtKB-UniRule"/>
</dbReference>
<dbReference type="EC" id="2.7.1.144" evidence="7"/>